<dbReference type="EMBL" id="UZAH01025690">
    <property type="protein sequence ID" value="VDO68763.1"/>
    <property type="molecule type" value="Genomic_DNA"/>
</dbReference>
<evidence type="ECO:0000313" key="3">
    <source>
        <dbReference type="WBParaSite" id="HPBE_0000656101-mRNA-1"/>
    </source>
</evidence>
<gene>
    <name evidence="1" type="ORF">HPBE_LOCUS6562</name>
</gene>
<dbReference type="AlphaFoldDB" id="A0A183FI76"/>
<sequence length="225" mass="25254">MAVIKLPITIGRYTIPHQFWVASDKDCLAQMLLGSDFIRHLNKTGLPLSLDLHRHVISIGEEHCDLIHVNSILRSESPLHVVTDGRVTLPRRTTSIIRTKIRGISPVEATDVLIEDNQRLTDDLYVVGRALIPHEPDGTCFINIMNPSSTDIEFKDKTKPWATPVVYPEVQILAVHYGTSEHGTTVTIPPEADWETRLPKLPATSASPAFDIVDEVDLFLQVYHR</sequence>
<dbReference type="Proteomes" id="UP000050761">
    <property type="component" value="Unassembled WGS sequence"/>
</dbReference>
<accession>A0A183FI76</accession>
<evidence type="ECO:0000313" key="1">
    <source>
        <dbReference type="EMBL" id="VDO68763.1"/>
    </source>
</evidence>
<reference evidence="3" key="2">
    <citation type="submission" date="2019-09" db="UniProtKB">
        <authorList>
            <consortium name="WormBaseParasite"/>
        </authorList>
    </citation>
    <scope>IDENTIFICATION</scope>
</reference>
<accession>A0A3P7YVE1</accession>
<name>A0A183FI76_HELPZ</name>
<proteinExistence type="predicted"/>
<evidence type="ECO:0000313" key="2">
    <source>
        <dbReference type="Proteomes" id="UP000050761"/>
    </source>
</evidence>
<dbReference type="WBParaSite" id="HPBE_0000656101-mRNA-1">
    <property type="protein sequence ID" value="HPBE_0000656101-mRNA-1"/>
    <property type="gene ID" value="HPBE_0000656101"/>
</dbReference>
<keyword evidence="2" id="KW-1185">Reference proteome</keyword>
<protein>
    <submittedName>
        <fullName evidence="3">Peptidase A2 domain-containing protein</fullName>
    </submittedName>
</protein>
<dbReference type="InterPro" id="IPR021109">
    <property type="entry name" value="Peptidase_aspartic_dom_sf"/>
</dbReference>
<dbReference type="Gene3D" id="2.40.70.10">
    <property type="entry name" value="Acid Proteases"/>
    <property type="match status" value="1"/>
</dbReference>
<reference evidence="1 2" key="1">
    <citation type="submission" date="2018-11" db="EMBL/GenBank/DDBJ databases">
        <authorList>
            <consortium name="Pathogen Informatics"/>
        </authorList>
    </citation>
    <scope>NUCLEOTIDE SEQUENCE [LARGE SCALE GENOMIC DNA]</scope>
</reference>
<dbReference type="OrthoDB" id="5874204at2759"/>
<organism evidence="2 3">
    <name type="scientific">Heligmosomoides polygyrus</name>
    <name type="common">Parasitic roundworm</name>
    <dbReference type="NCBI Taxonomy" id="6339"/>
    <lineage>
        <taxon>Eukaryota</taxon>
        <taxon>Metazoa</taxon>
        <taxon>Ecdysozoa</taxon>
        <taxon>Nematoda</taxon>
        <taxon>Chromadorea</taxon>
        <taxon>Rhabditida</taxon>
        <taxon>Rhabditina</taxon>
        <taxon>Rhabditomorpha</taxon>
        <taxon>Strongyloidea</taxon>
        <taxon>Heligmosomidae</taxon>
        <taxon>Heligmosomoides</taxon>
    </lineage>
</organism>